<dbReference type="RefSeq" id="WP_044417216.1">
    <property type="nucleotide sequence ID" value="NZ_CP041070.1"/>
</dbReference>
<evidence type="ECO:0000313" key="3">
    <source>
        <dbReference type="Proteomes" id="UP000290191"/>
    </source>
</evidence>
<accession>A0A4Q0Y495</accession>
<proteinExistence type="predicted"/>
<sequence>MVEILLVFTNCCILLIIFKEVYKLKKEIYHLNFQKREQTNELFEKFKNRLYVISAISSSIETNLEFDKLDRNKLLNSLEDISTNIKNVESDIRVLEKELFH</sequence>
<dbReference type="Proteomes" id="UP000290191">
    <property type="component" value="Unassembled WGS sequence"/>
</dbReference>
<evidence type="ECO:0000313" key="2">
    <source>
        <dbReference type="EMBL" id="RXJ63081.1"/>
    </source>
</evidence>
<gene>
    <name evidence="2" type="ORF">CRV06_07415</name>
</gene>
<dbReference type="OrthoDB" id="9998332at2"/>
<comment type="caution">
    <text evidence="2">The sequence shown here is derived from an EMBL/GenBank/DDBJ whole genome shotgun (WGS) entry which is preliminary data.</text>
</comment>
<reference evidence="2 3" key="1">
    <citation type="submission" date="2017-10" db="EMBL/GenBank/DDBJ databases">
        <title>Genomics of the genus Arcobacter.</title>
        <authorList>
            <person name="Perez-Cataluna A."/>
            <person name="Figueras M.J."/>
        </authorList>
    </citation>
    <scope>NUCLEOTIDE SEQUENCE [LARGE SCALE GENOMIC DNA]</scope>
    <source>
        <strain evidence="2 3">DSM 24636</strain>
    </source>
</reference>
<evidence type="ECO:0000256" key="1">
    <source>
        <dbReference type="SAM" id="Coils"/>
    </source>
</evidence>
<keyword evidence="3" id="KW-1185">Reference proteome</keyword>
<protein>
    <submittedName>
        <fullName evidence="2">Uncharacterized protein</fullName>
    </submittedName>
</protein>
<dbReference type="AlphaFoldDB" id="A0A4Q0Y495"/>
<name>A0A4Q0Y495_9BACT</name>
<dbReference type="EMBL" id="PDKO01000005">
    <property type="protein sequence ID" value="RXJ63081.1"/>
    <property type="molecule type" value="Genomic_DNA"/>
</dbReference>
<feature type="coiled-coil region" evidence="1">
    <location>
        <begin position="71"/>
        <end position="98"/>
    </location>
</feature>
<organism evidence="2 3">
    <name type="scientific">Halarcobacter anaerophilus</name>
    <dbReference type="NCBI Taxonomy" id="877500"/>
    <lineage>
        <taxon>Bacteria</taxon>
        <taxon>Pseudomonadati</taxon>
        <taxon>Campylobacterota</taxon>
        <taxon>Epsilonproteobacteria</taxon>
        <taxon>Campylobacterales</taxon>
        <taxon>Arcobacteraceae</taxon>
        <taxon>Halarcobacter</taxon>
    </lineage>
</organism>
<keyword evidence="1" id="KW-0175">Coiled coil</keyword>